<protein>
    <submittedName>
        <fullName evidence="1">Uncharacterized protein</fullName>
    </submittedName>
</protein>
<accession>A0A2P4Y638</accession>
<dbReference type="AlphaFoldDB" id="A0A2P4Y638"/>
<sequence length="126" mass="13055">MEDIPESGTVADEVVVQLRTGVDTLVVRAARRTADTADSEVAGRVMDTGIDGSKLGDAVQVYRTAGSKAVDRVMHTVGIVDSALVAVAQAVDRSGYTADSEIVVQATDIAGTVGLELAAVVRRIVD</sequence>
<gene>
    <name evidence="1" type="ORF">PHPALM_9901</name>
</gene>
<evidence type="ECO:0000313" key="1">
    <source>
        <dbReference type="EMBL" id="POM73270.1"/>
    </source>
</evidence>
<dbReference type="EMBL" id="NCKW01005211">
    <property type="protein sequence ID" value="POM73270.1"/>
    <property type="molecule type" value="Genomic_DNA"/>
</dbReference>
<name>A0A2P4Y638_9STRA</name>
<dbReference type="Proteomes" id="UP000237271">
    <property type="component" value="Unassembled WGS sequence"/>
</dbReference>
<reference evidence="1 2" key="1">
    <citation type="journal article" date="2017" name="Genome Biol. Evol.">
        <title>Phytophthora megakarya and P. palmivora, closely related causal agents of cacao black pod rot, underwent increases in genome sizes and gene numbers by different mechanisms.</title>
        <authorList>
            <person name="Ali S.S."/>
            <person name="Shao J."/>
            <person name="Lary D.J."/>
            <person name="Kronmiller B."/>
            <person name="Shen D."/>
            <person name="Strem M.D."/>
            <person name="Amoako-Attah I."/>
            <person name="Akrofi A.Y."/>
            <person name="Begoude B.A."/>
            <person name="Ten Hoopen G.M."/>
            <person name="Coulibaly K."/>
            <person name="Kebe B.I."/>
            <person name="Melnick R.L."/>
            <person name="Guiltinan M.J."/>
            <person name="Tyler B.M."/>
            <person name="Meinhardt L.W."/>
            <person name="Bailey B.A."/>
        </authorList>
    </citation>
    <scope>NUCLEOTIDE SEQUENCE [LARGE SCALE GENOMIC DNA]</scope>
    <source>
        <strain evidence="2">sbr112.9</strain>
    </source>
</reference>
<organism evidence="1 2">
    <name type="scientific">Phytophthora palmivora</name>
    <dbReference type="NCBI Taxonomy" id="4796"/>
    <lineage>
        <taxon>Eukaryota</taxon>
        <taxon>Sar</taxon>
        <taxon>Stramenopiles</taxon>
        <taxon>Oomycota</taxon>
        <taxon>Peronosporomycetes</taxon>
        <taxon>Peronosporales</taxon>
        <taxon>Peronosporaceae</taxon>
        <taxon>Phytophthora</taxon>
    </lineage>
</organism>
<evidence type="ECO:0000313" key="2">
    <source>
        <dbReference type="Proteomes" id="UP000237271"/>
    </source>
</evidence>
<comment type="caution">
    <text evidence="1">The sequence shown here is derived from an EMBL/GenBank/DDBJ whole genome shotgun (WGS) entry which is preliminary data.</text>
</comment>
<keyword evidence="2" id="KW-1185">Reference proteome</keyword>
<proteinExistence type="predicted"/>